<dbReference type="Proteomes" id="UP000242715">
    <property type="component" value="Unassembled WGS sequence"/>
</dbReference>
<proteinExistence type="predicted"/>
<organism evidence="1 2">
    <name type="scientific">Trifolium subterraneum</name>
    <name type="common">Subterranean clover</name>
    <dbReference type="NCBI Taxonomy" id="3900"/>
    <lineage>
        <taxon>Eukaryota</taxon>
        <taxon>Viridiplantae</taxon>
        <taxon>Streptophyta</taxon>
        <taxon>Embryophyta</taxon>
        <taxon>Tracheophyta</taxon>
        <taxon>Spermatophyta</taxon>
        <taxon>Magnoliopsida</taxon>
        <taxon>eudicotyledons</taxon>
        <taxon>Gunneridae</taxon>
        <taxon>Pentapetalae</taxon>
        <taxon>rosids</taxon>
        <taxon>fabids</taxon>
        <taxon>Fabales</taxon>
        <taxon>Fabaceae</taxon>
        <taxon>Papilionoideae</taxon>
        <taxon>50 kb inversion clade</taxon>
        <taxon>NPAAA clade</taxon>
        <taxon>Hologalegina</taxon>
        <taxon>IRL clade</taxon>
        <taxon>Trifolieae</taxon>
        <taxon>Trifolium</taxon>
    </lineage>
</organism>
<dbReference type="EMBL" id="DF973270">
    <property type="protein sequence ID" value="GAU23485.1"/>
    <property type="molecule type" value="Genomic_DNA"/>
</dbReference>
<keyword evidence="2" id="KW-1185">Reference proteome</keyword>
<evidence type="ECO:0000313" key="1">
    <source>
        <dbReference type="EMBL" id="GAU23485.1"/>
    </source>
</evidence>
<accession>A0A2Z6MJU9</accession>
<reference evidence="2" key="1">
    <citation type="journal article" date="2017" name="Front. Plant Sci.">
        <title>Climate Clever Clovers: New Paradigm to Reduce the Environmental Footprint of Ruminants by Breeding Low Methanogenic Forages Utilizing Haplotype Variation.</title>
        <authorList>
            <person name="Kaur P."/>
            <person name="Appels R."/>
            <person name="Bayer P.E."/>
            <person name="Keeble-Gagnere G."/>
            <person name="Wang J."/>
            <person name="Hirakawa H."/>
            <person name="Shirasawa K."/>
            <person name="Vercoe P."/>
            <person name="Stefanova K."/>
            <person name="Durmic Z."/>
            <person name="Nichols P."/>
            <person name="Revell C."/>
            <person name="Isobe S.N."/>
            <person name="Edwards D."/>
            <person name="Erskine W."/>
        </authorList>
    </citation>
    <scope>NUCLEOTIDE SEQUENCE [LARGE SCALE GENOMIC DNA]</scope>
    <source>
        <strain evidence="2">cv. Daliak</strain>
    </source>
</reference>
<gene>
    <name evidence="1" type="ORF">TSUD_81670</name>
</gene>
<name>A0A2Z6MJU9_TRISU</name>
<sequence>MNIEGAAIEAANGDGIEYSRELLERGRKNGEKKKENLEEFVAVDFLPTTTKFA</sequence>
<evidence type="ECO:0000313" key="2">
    <source>
        <dbReference type="Proteomes" id="UP000242715"/>
    </source>
</evidence>
<protein>
    <submittedName>
        <fullName evidence="1">Uncharacterized protein</fullName>
    </submittedName>
</protein>
<dbReference type="AlphaFoldDB" id="A0A2Z6MJU9"/>